<sequence length="97" mass="11034">MKDSQCELCDRVDVETTIHHLTPKEMGGTLLPTAQLCRPCHKQIHALYTNSDLVERELTSLPALQQDPAIASFLRWIRKQPSSSLPKLRKSQRVRGN</sequence>
<dbReference type="GO" id="GO:0004519">
    <property type="term" value="F:endonuclease activity"/>
    <property type="evidence" value="ECO:0007669"/>
    <property type="project" value="UniProtKB-KW"/>
</dbReference>
<keyword evidence="2" id="KW-1185">Reference proteome</keyword>
<gene>
    <name evidence="1" type="ORF">MJB10_01730</name>
</gene>
<organism evidence="1 2">
    <name type="scientific">Paenibacillus roseopurpureus</name>
    <dbReference type="NCBI Taxonomy" id="2918901"/>
    <lineage>
        <taxon>Bacteria</taxon>
        <taxon>Bacillati</taxon>
        <taxon>Bacillota</taxon>
        <taxon>Bacilli</taxon>
        <taxon>Bacillales</taxon>
        <taxon>Paenibacillaceae</taxon>
        <taxon>Paenibacillus</taxon>
    </lineage>
</organism>
<dbReference type="Proteomes" id="UP001304650">
    <property type="component" value="Chromosome"/>
</dbReference>
<dbReference type="PANTHER" id="PTHR37827:SF1">
    <property type="entry name" value="HNH DOMAIN-CONTAINING PROTEIN"/>
    <property type="match status" value="1"/>
</dbReference>
<proteinExistence type="predicted"/>
<accession>A0AA96RJ14</accession>
<evidence type="ECO:0000313" key="2">
    <source>
        <dbReference type="Proteomes" id="UP001304650"/>
    </source>
</evidence>
<evidence type="ECO:0000313" key="1">
    <source>
        <dbReference type="EMBL" id="WNR44898.1"/>
    </source>
</evidence>
<dbReference type="KEGG" id="proo:MJB10_01730"/>
<keyword evidence="1" id="KW-0540">Nuclease</keyword>
<keyword evidence="1" id="KW-0378">Hydrolase</keyword>
<dbReference type="AlphaFoldDB" id="A0AA96RJ14"/>
<dbReference type="InterPro" id="IPR003615">
    <property type="entry name" value="HNH_nuc"/>
</dbReference>
<dbReference type="CDD" id="cd00085">
    <property type="entry name" value="HNHc"/>
    <property type="match status" value="1"/>
</dbReference>
<dbReference type="EMBL" id="CP130319">
    <property type="protein sequence ID" value="WNR44898.1"/>
    <property type="molecule type" value="Genomic_DNA"/>
</dbReference>
<dbReference type="RefSeq" id="WP_314801048.1">
    <property type="nucleotide sequence ID" value="NZ_CP130319.1"/>
</dbReference>
<protein>
    <submittedName>
        <fullName evidence="1">HNH endonuclease signature motif containing protein</fullName>
    </submittedName>
</protein>
<dbReference type="PANTHER" id="PTHR37827">
    <property type="entry name" value="TUDOR DOMAIN-CONTAINING PROTEIN"/>
    <property type="match status" value="1"/>
</dbReference>
<reference evidence="1" key="1">
    <citation type="submission" date="2022-02" db="EMBL/GenBank/DDBJ databases">
        <title>Paenibacillus sp. MBLB1832 Whole Genome Shotgun Sequencing.</title>
        <authorList>
            <person name="Hwang C.Y."/>
            <person name="Cho E.-S."/>
            <person name="Seo M.-J."/>
        </authorList>
    </citation>
    <scope>NUCLEOTIDE SEQUENCE</scope>
    <source>
        <strain evidence="1">MBLB1832</strain>
    </source>
</reference>
<keyword evidence="1" id="KW-0255">Endonuclease</keyword>
<name>A0AA96RJ14_9BACL</name>